<evidence type="ECO:0000256" key="12">
    <source>
        <dbReference type="SAM" id="Coils"/>
    </source>
</evidence>
<evidence type="ECO:0000256" key="5">
    <source>
        <dbReference type="ARBA" id="ARBA00022618"/>
    </source>
</evidence>
<evidence type="ECO:0000256" key="3">
    <source>
        <dbReference type="ARBA" id="ARBA00005498"/>
    </source>
</evidence>
<dbReference type="GO" id="GO:0051301">
    <property type="term" value="P:cell division"/>
    <property type="evidence" value="ECO:0007669"/>
    <property type="project" value="UniProtKB-KW"/>
</dbReference>
<keyword evidence="5" id="KW-0132">Cell division</keyword>
<keyword evidence="16" id="KW-1185">Reference proteome</keyword>
<feature type="domain" description="Kinetochore protein Nuf2 N-terminal" evidence="14">
    <location>
        <begin position="10"/>
        <end position="61"/>
    </location>
</feature>
<dbReference type="Gene3D" id="1.10.418.60">
    <property type="entry name" value="Ncd80 complex, Nuf2 subunit"/>
    <property type="match status" value="1"/>
</dbReference>
<feature type="region of interest" description="Disordered" evidence="13">
    <location>
        <begin position="151"/>
        <end position="183"/>
    </location>
</feature>
<evidence type="ECO:0000256" key="7">
    <source>
        <dbReference type="ARBA" id="ARBA00022838"/>
    </source>
</evidence>
<feature type="coiled-coil region" evidence="12">
    <location>
        <begin position="226"/>
        <end position="374"/>
    </location>
</feature>
<dbReference type="InterPro" id="IPR038275">
    <property type="entry name" value="Nuf2_N_sf"/>
</dbReference>
<evidence type="ECO:0000256" key="2">
    <source>
        <dbReference type="ARBA" id="ARBA00004629"/>
    </source>
</evidence>
<evidence type="ECO:0000259" key="14">
    <source>
        <dbReference type="Pfam" id="PF03800"/>
    </source>
</evidence>
<keyword evidence="11" id="KW-0137">Centromere</keyword>
<evidence type="ECO:0000256" key="8">
    <source>
        <dbReference type="ARBA" id="ARBA00023054"/>
    </source>
</evidence>
<keyword evidence="4" id="KW-0158">Chromosome</keyword>
<feature type="coiled-coil region" evidence="12">
    <location>
        <begin position="61"/>
        <end position="88"/>
    </location>
</feature>
<evidence type="ECO:0000313" key="16">
    <source>
        <dbReference type="Proteomes" id="UP001295444"/>
    </source>
</evidence>
<sequence>MEWNTSIWVRFMPMCRVHDFQPSDVLNPKGKRTLQLLSGIVNFFHFRDTRKEVYNEYCLSYKSALENKHQLQKAIQEAETKVEKLMTVPPEQQAEFKALSADIHDLQQILSQEYRAKDIAFQEKISQQKADFTEKNKKLNQHKLAIATMKEEQERMKSQIVESPEQRKSKTERMKETVHKLKQSRQETGEKCDYYREKLSLASQWQVAMQGYIKKLQNIDANLEMCRKIREETRQMEEQVVNVNLELKSFSNEDAQLKRTLLLKKEKLAKLDIKNKKKQEDFNQQKQEILEVCSHIQEKRQAVHGRVAQVLQEIQQKSSKKEELLEMADEEKKKYQEVIKDFRAALEKYHDSLEKAFDRSAERKREKIAELNRRLSRR</sequence>
<evidence type="ECO:0000256" key="11">
    <source>
        <dbReference type="ARBA" id="ARBA00023328"/>
    </source>
</evidence>
<dbReference type="InterPro" id="IPR005549">
    <property type="entry name" value="Kinetochore_Nuf2_N"/>
</dbReference>
<comment type="similarity">
    <text evidence="3">Belongs to the NUF2 family.</text>
</comment>
<keyword evidence="7" id="KW-0995">Kinetochore</keyword>
<protein>
    <submittedName>
        <fullName evidence="15">Kinetochore Nuf2</fullName>
    </submittedName>
</protein>
<evidence type="ECO:0000256" key="9">
    <source>
        <dbReference type="ARBA" id="ARBA00023242"/>
    </source>
</evidence>
<comment type="subcellular location">
    <subcellularLocation>
        <location evidence="2">Chromosome</location>
        <location evidence="2">Centromere</location>
        <location evidence="2">Kinetochore</location>
    </subcellularLocation>
    <subcellularLocation>
        <location evidence="1">Nucleus</location>
    </subcellularLocation>
</comment>
<dbReference type="Proteomes" id="UP001295444">
    <property type="component" value="Chromosome 08"/>
</dbReference>
<dbReference type="PANTHER" id="PTHR21650">
    <property type="entry name" value="MEMBRALIN/KINETOCHORE PROTEIN NUF2"/>
    <property type="match status" value="1"/>
</dbReference>
<evidence type="ECO:0000256" key="13">
    <source>
        <dbReference type="SAM" id="MobiDB-lite"/>
    </source>
</evidence>
<keyword evidence="6" id="KW-0498">Mitosis</keyword>
<name>A0AAD1SZ15_PELCU</name>
<keyword evidence="9" id="KW-0539">Nucleus</keyword>
<reference evidence="15" key="1">
    <citation type="submission" date="2022-03" db="EMBL/GenBank/DDBJ databases">
        <authorList>
            <person name="Alioto T."/>
            <person name="Alioto T."/>
            <person name="Gomez Garrido J."/>
        </authorList>
    </citation>
    <scope>NUCLEOTIDE SEQUENCE</scope>
</reference>
<dbReference type="AlphaFoldDB" id="A0AAD1SZ15"/>
<dbReference type="GO" id="GO:0051315">
    <property type="term" value="P:attachment of mitotic spindle microtubules to kinetochore"/>
    <property type="evidence" value="ECO:0007669"/>
    <property type="project" value="TreeGrafter"/>
</dbReference>
<gene>
    <name evidence="15" type="ORF">PECUL_23A009145</name>
</gene>
<organism evidence="15 16">
    <name type="scientific">Pelobates cultripes</name>
    <name type="common">Western spadefoot toad</name>
    <dbReference type="NCBI Taxonomy" id="61616"/>
    <lineage>
        <taxon>Eukaryota</taxon>
        <taxon>Metazoa</taxon>
        <taxon>Chordata</taxon>
        <taxon>Craniata</taxon>
        <taxon>Vertebrata</taxon>
        <taxon>Euteleostomi</taxon>
        <taxon>Amphibia</taxon>
        <taxon>Batrachia</taxon>
        <taxon>Anura</taxon>
        <taxon>Pelobatoidea</taxon>
        <taxon>Pelobatidae</taxon>
        <taxon>Pelobates</taxon>
    </lineage>
</organism>
<dbReference type="GO" id="GO:0045132">
    <property type="term" value="P:meiotic chromosome segregation"/>
    <property type="evidence" value="ECO:0007669"/>
    <property type="project" value="TreeGrafter"/>
</dbReference>
<evidence type="ECO:0000256" key="10">
    <source>
        <dbReference type="ARBA" id="ARBA00023306"/>
    </source>
</evidence>
<evidence type="ECO:0000256" key="4">
    <source>
        <dbReference type="ARBA" id="ARBA00022454"/>
    </source>
</evidence>
<dbReference type="PANTHER" id="PTHR21650:SF2">
    <property type="entry name" value="KINETOCHORE PROTEIN NUF2"/>
    <property type="match status" value="1"/>
</dbReference>
<dbReference type="GO" id="GO:0005634">
    <property type="term" value="C:nucleus"/>
    <property type="evidence" value="ECO:0007669"/>
    <property type="project" value="UniProtKB-SubCell"/>
</dbReference>
<proteinExistence type="inferred from homology"/>
<dbReference type="GO" id="GO:0051383">
    <property type="term" value="P:kinetochore organization"/>
    <property type="evidence" value="ECO:0007669"/>
    <property type="project" value="TreeGrafter"/>
</dbReference>
<keyword evidence="8 12" id="KW-0175">Coiled coil</keyword>
<evidence type="ECO:0000256" key="6">
    <source>
        <dbReference type="ARBA" id="ARBA00022776"/>
    </source>
</evidence>
<keyword evidence="10" id="KW-0131">Cell cycle</keyword>
<dbReference type="GO" id="GO:0031262">
    <property type="term" value="C:Ndc80 complex"/>
    <property type="evidence" value="ECO:0007669"/>
    <property type="project" value="InterPro"/>
</dbReference>
<evidence type="ECO:0000256" key="1">
    <source>
        <dbReference type="ARBA" id="ARBA00004123"/>
    </source>
</evidence>
<dbReference type="EMBL" id="OW240919">
    <property type="protein sequence ID" value="CAH2311784.1"/>
    <property type="molecule type" value="Genomic_DNA"/>
</dbReference>
<dbReference type="GO" id="GO:0007052">
    <property type="term" value="P:mitotic spindle organization"/>
    <property type="evidence" value="ECO:0007669"/>
    <property type="project" value="TreeGrafter"/>
</dbReference>
<dbReference type="Pfam" id="PF03800">
    <property type="entry name" value="Nuf2"/>
    <property type="match status" value="1"/>
</dbReference>
<evidence type="ECO:0000313" key="15">
    <source>
        <dbReference type="EMBL" id="CAH2311784.1"/>
    </source>
</evidence>
<accession>A0AAD1SZ15</accession>
<dbReference type="GO" id="GO:0044877">
    <property type="term" value="F:protein-containing complex binding"/>
    <property type="evidence" value="ECO:0007669"/>
    <property type="project" value="TreeGrafter"/>
</dbReference>
<feature type="compositionally biased region" description="Basic and acidic residues" evidence="13">
    <location>
        <begin position="164"/>
        <end position="183"/>
    </location>
</feature>